<reference evidence="5 6" key="1">
    <citation type="journal article" date="2023" name="bioRxiv">
        <title>Conserved and derived expression patterns and positive selection on dental genes reveal complex evolutionary context of ever-growing rodent molars.</title>
        <authorList>
            <person name="Calamari Z.T."/>
            <person name="Song A."/>
            <person name="Cohen E."/>
            <person name="Akter M."/>
            <person name="Roy R.D."/>
            <person name="Hallikas O."/>
            <person name="Christensen M.M."/>
            <person name="Li P."/>
            <person name="Marangoni P."/>
            <person name="Jernvall J."/>
            <person name="Klein O.D."/>
        </authorList>
    </citation>
    <scope>NUCLEOTIDE SEQUENCE [LARGE SCALE GENOMIC DNA]</scope>
    <source>
        <strain evidence="5">V071</strain>
    </source>
</reference>
<evidence type="ECO:0000313" key="6">
    <source>
        <dbReference type="Proteomes" id="UP001488838"/>
    </source>
</evidence>
<accession>A0AAW0JA97</accession>
<dbReference type="SUPFAM" id="SSF55979">
    <property type="entry name" value="DNA clamp"/>
    <property type="match status" value="1"/>
</dbReference>
<dbReference type="InterPro" id="IPR022648">
    <property type="entry name" value="Pr_cel_nuc_antig_N"/>
</dbReference>
<dbReference type="GO" id="GO:0006298">
    <property type="term" value="P:mismatch repair"/>
    <property type="evidence" value="ECO:0007669"/>
    <property type="project" value="TreeGrafter"/>
</dbReference>
<keyword evidence="2" id="KW-0238">DNA-binding</keyword>
<protein>
    <recommendedName>
        <fullName evidence="1">Proliferating cell nuclear antigen</fullName>
    </recommendedName>
</protein>
<dbReference type="PANTHER" id="PTHR11352">
    <property type="entry name" value="PROLIFERATING CELL NUCLEAR ANTIGEN"/>
    <property type="match status" value="1"/>
</dbReference>
<dbReference type="GO" id="GO:0030337">
    <property type="term" value="F:DNA polymerase processivity factor activity"/>
    <property type="evidence" value="ECO:0007669"/>
    <property type="project" value="InterPro"/>
</dbReference>
<evidence type="ECO:0000256" key="2">
    <source>
        <dbReference type="ARBA" id="ARBA00023125"/>
    </source>
</evidence>
<dbReference type="Pfam" id="PF00705">
    <property type="entry name" value="PCNA_N"/>
    <property type="match status" value="2"/>
</dbReference>
<sequence length="98" mass="11361">MFDTRLVQSSFMKNVLKALRDLIKEAFWDMSSVDFLKYHCDHILAVCLNLVSIFKILKCMGNNDIITLRAEDNRGTLVLRFEAPNLEKVSDYGMKLMN</sequence>
<dbReference type="EMBL" id="JBBHLL010000051">
    <property type="protein sequence ID" value="KAK7823553.1"/>
    <property type="molecule type" value="Genomic_DNA"/>
</dbReference>
<evidence type="ECO:0000259" key="4">
    <source>
        <dbReference type="Pfam" id="PF00705"/>
    </source>
</evidence>
<evidence type="ECO:0000256" key="3">
    <source>
        <dbReference type="ARBA" id="ARBA00045553"/>
    </source>
</evidence>
<gene>
    <name evidence="5" type="ORF">U0070_004667</name>
</gene>
<name>A0AAW0JA97_MYOGA</name>
<comment type="caution">
    <text evidence="5">The sequence shown here is derived from an EMBL/GenBank/DDBJ whole genome shotgun (WGS) entry which is preliminary data.</text>
</comment>
<evidence type="ECO:0000256" key="1">
    <source>
        <dbReference type="ARBA" id="ARBA00020229"/>
    </source>
</evidence>
<dbReference type="InterPro" id="IPR046938">
    <property type="entry name" value="DNA_clamp_sf"/>
</dbReference>
<feature type="domain" description="Proliferating cell nuclear antigen PCNA N-terminal" evidence="4">
    <location>
        <begin position="1"/>
        <end position="32"/>
    </location>
</feature>
<dbReference type="GO" id="GO:0043626">
    <property type="term" value="C:PCNA complex"/>
    <property type="evidence" value="ECO:0007669"/>
    <property type="project" value="TreeGrafter"/>
</dbReference>
<organism evidence="5 6">
    <name type="scientific">Myodes glareolus</name>
    <name type="common">Bank vole</name>
    <name type="synonym">Clethrionomys glareolus</name>
    <dbReference type="NCBI Taxonomy" id="447135"/>
    <lineage>
        <taxon>Eukaryota</taxon>
        <taxon>Metazoa</taxon>
        <taxon>Chordata</taxon>
        <taxon>Craniata</taxon>
        <taxon>Vertebrata</taxon>
        <taxon>Euteleostomi</taxon>
        <taxon>Mammalia</taxon>
        <taxon>Eutheria</taxon>
        <taxon>Euarchontoglires</taxon>
        <taxon>Glires</taxon>
        <taxon>Rodentia</taxon>
        <taxon>Myomorpha</taxon>
        <taxon>Muroidea</taxon>
        <taxon>Cricetidae</taxon>
        <taxon>Arvicolinae</taxon>
        <taxon>Myodes</taxon>
    </lineage>
</organism>
<feature type="domain" description="Proliferating cell nuclear antigen PCNA N-terminal" evidence="4">
    <location>
        <begin position="34"/>
        <end position="97"/>
    </location>
</feature>
<dbReference type="InterPro" id="IPR000730">
    <property type="entry name" value="Pr_cel_nuc_antig"/>
</dbReference>
<evidence type="ECO:0000313" key="5">
    <source>
        <dbReference type="EMBL" id="KAK7823553.1"/>
    </source>
</evidence>
<dbReference type="GO" id="GO:0019985">
    <property type="term" value="P:translesion synthesis"/>
    <property type="evidence" value="ECO:0007669"/>
    <property type="project" value="TreeGrafter"/>
</dbReference>
<dbReference type="Gene3D" id="3.70.10.10">
    <property type="match status" value="1"/>
</dbReference>
<dbReference type="GO" id="GO:0003677">
    <property type="term" value="F:DNA binding"/>
    <property type="evidence" value="ECO:0007669"/>
    <property type="project" value="UniProtKB-KW"/>
</dbReference>
<comment type="function">
    <text evidence="3">Auxiliary protein of DNA polymerase delta and epsilon, is involved in the control of eukaryotic DNA replication by increasing the polymerase's processibility during elongation of the leading strand. Induces a robust stimulatory effect on the 3'-5' exonuclease and 3'-phosphodiesterase, but not apurinic-apyrimidinic (AP) endonuclease, APEX2 activities. Has to be loaded onto DNA in order to be able to stimulate APEX2. Plays a key role in DNA damage response (DDR) by being conveniently positioned at the replication fork to coordinate DNA replication with DNA repair and DNA damage tolerance pathways. Acts as a loading platform to recruit DDR proteins that allow completion of DNA replication after DNA damage and promote postreplication repair: Monoubiquitinated PCNA leads to recruitment of translesion (TLS) polymerases, while 'Lys-63'-linked polyubiquitination of PCNA is involved in error-free pathway and employs recombination mechanisms to synthesize across the lesion.</text>
</comment>
<keyword evidence="6" id="KW-1185">Reference proteome</keyword>
<dbReference type="GO" id="GO:0006275">
    <property type="term" value="P:regulation of DNA replication"/>
    <property type="evidence" value="ECO:0007669"/>
    <property type="project" value="InterPro"/>
</dbReference>
<dbReference type="PANTHER" id="PTHR11352:SF0">
    <property type="entry name" value="PROLIFERATING CELL NUCLEAR ANTIGEN"/>
    <property type="match status" value="1"/>
</dbReference>
<dbReference type="AlphaFoldDB" id="A0AAW0JA97"/>
<proteinExistence type="predicted"/>
<dbReference type="Proteomes" id="UP001488838">
    <property type="component" value="Unassembled WGS sequence"/>
</dbReference>
<dbReference type="GO" id="GO:0006272">
    <property type="term" value="P:leading strand elongation"/>
    <property type="evidence" value="ECO:0007669"/>
    <property type="project" value="TreeGrafter"/>
</dbReference>